<accession>A0AAV7K230</accession>
<feature type="compositionally biased region" description="Basic and acidic residues" evidence="1">
    <location>
        <begin position="24"/>
        <end position="35"/>
    </location>
</feature>
<organism evidence="2 3">
    <name type="scientific">Oopsacas minuta</name>
    <dbReference type="NCBI Taxonomy" id="111878"/>
    <lineage>
        <taxon>Eukaryota</taxon>
        <taxon>Metazoa</taxon>
        <taxon>Porifera</taxon>
        <taxon>Hexactinellida</taxon>
        <taxon>Hexasterophora</taxon>
        <taxon>Lyssacinosida</taxon>
        <taxon>Leucopsacidae</taxon>
        <taxon>Oopsacas</taxon>
    </lineage>
</organism>
<dbReference type="InterPro" id="IPR001888">
    <property type="entry name" value="Transposase_1"/>
</dbReference>
<evidence type="ECO:0000313" key="3">
    <source>
        <dbReference type="Proteomes" id="UP001165289"/>
    </source>
</evidence>
<dbReference type="GO" id="GO:0003676">
    <property type="term" value="F:nucleic acid binding"/>
    <property type="evidence" value="ECO:0007669"/>
    <property type="project" value="InterPro"/>
</dbReference>
<dbReference type="Gene3D" id="3.30.420.10">
    <property type="entry name" value="Ribonuclease H-like superfamily/Ribonuclease H"/>
    <property type="match status" value="1"/>
</dbReference>
<comment type="caution">
    <text evidence="2">The sequence shown here is derived from an EMBL/GenBank/DDBJ whole genome shotgun (WGS) entry which is preliminary data.</text>
</comment>
<name>A0AAV7K230_9METZ</name>
<protein>
    <submittedName>
        <fullName evidence="2">Transposase</fullName>
    </submittedName>
</protein>
<feature type="region of interest" description="Disordered" evidence="1">
    <location>
        <begin position="24"/>
        <end position="48"/>
    </location>
</feature>
<dbReference type="InterPro" id="IPR036397">
    <property type="entry name" value="RNaseH_sf"/>
</dbReference>
<sequence length="320" mass="38036">MQDIFGDECPSKATIYRWIERFDNRDEEPHDDPRPGRSTSSKTRSNTERVRIILDEDRHITLRELEERVGISKATLHSIITEDLEMSKITARWVPKLLSKEQKHERVRVSKELLSRYKTEEDFLDRIVTGHGTWFHYYEPESKTQSKQWKRRDEPVPIKVKAVKSAGKRMATVFCDRKGIIHLDWLPEKTTINSDYYVDELKELRQAIKRERRGKLTRGVLLQHDNARPHVSFKTMAAIDDLGFECFPHPPYSPDLAPSDYWLFGEMKRFENFKRLEYEIKQWESGSSEFYTTGLEKLSERWKQCLKFKGEFIETFDNQL</sequence>
<reference evidence="2 3" key="1">
    <citation type="journal article" date="2023" name="BMC Biol.">
        <title>The compact genome of the sponge Oopsacas minuta (Hexactinellida) is lacking key metazoan core genes.</title>
        <authorList>
            <person name="Santini S."/>
            <person name="Schenkelaars Q."/>
            <person name="Jourda C."/>
            <person name="Duchesne M."/>
            <person name="Belahbib H."/>
            <person name="Rocher C."/>
            <person name="Selva M."/>
            <person name="Riesgo A."/>
            <person name="Vervoort M."/>
            <person name="Leys S.P."/>
            <person name="Kodjabachian L."/>
            <person name="Le Bivic A."/>
            <person name="Borchiellini C."/>
            <person name="Claverie J.M."/>
            <person name="Renard E."/>
        </authorList>
    </citation>
    <scope>NUCLEOTIDE SEQUENCE [LARGE SCALE GENOMIC DNA]</scope>
    <source>
        <strain evidence="2">SPO-2</strain>
    </source>
</reference>
<dbReference type="PANTHER" id="PTHR46060:SF1">
    <property type="entry name" value="MARINER MOS1 TRANSPOSASE-LIKE PROTEIN"/>
    <property type="match status" value="1"/>
</dbReference>
<dbReference type="EMBL" id="JAKMXF010000199">
    <property type="protein sequence ID" value="KAI6655304.1"/>
    <property type="molecule type" value="Genomic_DNA"/>
</dbReference>
<gene>
    <name evidence="2" type="ORF">LOD99_2139</name>
</gene>
<dbReference type="Pfam" id="PF01359">
    <property type="entry name" value="Transposase_1"/>
    <property type="match status" value="1"/>
</dbReference>
<evidence type="ECO:0000313" key="2">
    <source>
        <dbReference type="EMBL" id="KAI6655304.1"/>
    </source>
</evidence>
<evidence type="ECO:0000256" key="1">
    <source>
        <dbReference type="SAM" id="MobiDB-lite"/>
    </source>
</evidence>
<dbReference type="InterPro" id="IPR052709">
    <property type="entry name" value="Transposase-MT_Hybrid"/>
</dbReference>
<dbReference type="PANTHER" id="PTHR46060">
    <property type="entry name" value="MARINER MOS1 TRANSPOSASE-LIKE PROTEIN"/>
    <property type="match status" value="1"/>
</dbReference>
<dbReference type="AlphaFoldDB" id="A0AAV7K230"/>
<proteinExistence type="predicted"/>
<keyword evidence="3" id="KW-1185">Reference proteome</keyword>
<dbReference type="Proteomes" id="UP001165289">
    <property type="component" value="Unassembled WGS sequence"/>
</dbReference>